<evidence type="ECO:0000256" key="1">
    <source>
        <dbReference type="SAM" id="MobiDB-lite"/>
    </source>
</evidence>
<feature type="compositionally biased region" description="Low complexity" evidence="1">
    <location>
        <begin position="130"/>
        <end position="144"/>
    </location>
</feature>
<accession>A0A2H9TPG2</accession>
<proteinExistence type="predicted"/>
<evidence type="ECO:0000313" key="2">
    <source>
        <dbReference type="EMBL" id="PJF19643.1"/>
    </source>
</evidence>
<gene>
    <name evidence="2" type="ORF">PSACC_00499</name>
</gene>
<comment type="caution">
    <text evidence="2">The sequence shown here is derived from an EMBL/GenBank/DDBJ whole genome shotgun (WGS) entry which is preliminary data.</text>
</comment>
<feature type="region of interest" description="Disordered" evidence="1">
    <location>
        <begin position="88"/>
        <end position="152"/>
    </location>
</feature>
<evidence type="ECO:0000313" key="3">
    <source>
        <dbReference type="Proteomes" id="UP000240830"/>
    </source>
</evidence>
<sequence length="152" mass="16258">MSATPNETTLADLETLADNFSSSKTVVDSWLKLAGKKLPATSNIQAEYNDTNATRPLRLGIGAKPSADKKQEHESIFSNYKLKMQLTGKEQLGEGKQGKLRSQLGPMNTSKRPATKPLRPVNEEESRSQSVGKGTKAAATASAVPSYVGGHS</sequence>
<dbReference type="Proteomes" id="UP000240830">
    <property type="component" value="Unassembled WGS sequence"/>
</dbReference>
<reference evidence="2 3" key="1">
    <citation type="submission" date="2016-10" db="EMBL/GenBank/DDBJ databases">
        <title>The genome of Paramicrosporidium saccamoebae is the missing link in understanding Cryptomycota and Microsporidia evolution.</title>
        <authorList>
            <person name="Quandt C.A."/>
            <person name="Beaudet D."/>
            <person name="Corsaro D."/>
            <person name="Michel R."/>
            <person name="Corradi N."/>
            <person name="James T."/>
        </authorList>
    </citation>
    <scope>NUCLEOTIDE SEQUENCE [LARGE SCALE GENOMIC DNA]</scope>
    <source>
        <strain evidence="2 3">KSL3</strain>
    </source>
</reference>
<name>A0A2H9TPG2_9FUNG</name>
<protein>
    <submittedName>
        <fullName evidence="2">Uncharacterized protein</fullName>
    </submittedName>
</protein>
<dbReference type="EMBL" id="MTSL01000048">
    <property type="protein sequence ID" value="PJF19643.1"/>
    <property type="molecule type" value="Genomic_DNA"/>
</dbReference>
<organism evidence="2 3">
    <name type="scientific">Paramicrosporidium saccamoebae</name>
    <dbReference type="NCBI Taxonomy" id="1246581"/>
    <lineage>
        <taxon>Eukaryota</taxon>
        <taxon>Fungi</taxon>
        <taxon>Fungi incertae sedis</taxon>
        <taxon>Cryptomycota</taxon>
        <taxon>Cryptomycota incertae sedis</taxon>
        <taxon>Paramicrosporidium</taxon>
    </lineage>
</organism>
<keyword evidence="3" id="KW-1185">Reference proteome</keyword>
<dbReference type="AlphaFoldDB" id="A0A2H9TPG2"/>